<dbReference type="EMBL" id="JXTC01000124">
    <property type="protein sequence ID" value="PON86927.1"/>
    <property type="molecule type" value="Genomic_DNA"/>
</dbReference>
<dbReference type="OrthoDB" id="10569143at2759"/>
<dbReference type="Proteomes" id="UP000237000">
    <property type="component" value="Unassembled WGS sequence"/>
</dbReference>
<comment type="caution">
    <text evidence="1">The sequence shown here is derived from an EMBL/GenBank/DDBJ whole genome shotgun (WGS) entry which is preliminary data.</text>
</comment>
<gene>
    <name evidence="1" type="ORF">TorRG33x02_173110</name>
</gene>
<dbReference type="AlphaFoldDB" id="A0A2P5EMZ5"/>
<reference evidence="2" key="1">
    <citation type="submission" date="2016-06" db="EMBL/GenBank/DDBJ databases">
        <title>Parallel loss of symbiosis genes in relatives of nitrogen-fixing non-legume Parasponia.</title>
        <authorList>
            <person name="Van Velzen R."/>
            <person name="Holmer R."/>
            <person name="Bu F."/>
            <person name="Rutten L."/>
            <person name="Van Zeijl A."/>
            <person name="Liu W."/>
            <person name="Santuari L."/>
            <person name="Cao Q."/>
            <person name="Sharma T."/>
            <person name="Shen D."/>
            <person name="Roswanjaya Y."/>
            <person name="Wardhani T."/>
            <person name="Kalhor M.S."/>
            <person name="Jansen J."/>
            <person name="Van den Hoogen J."/>
            <person name="Gungor B."/>
            <person name="Hartog M."/>
            <person name="Hontelez J."/>
            <person name="Verver J."/>
            <person name="Yang W.-C."/>
            <person name="Schijlen E."/>
            <person name="Repin R."/>
            <person name="Schilthuizen M."/>
            <person name="Schranz E."/>
            <person name="Heidstra R."/>
            <person name="Miyata K."/>
            <person name="Fedorova E."/>
            <person name="Kohlen W."/>
            <person name="Bisseling T."/>
            <person name="Smit S."/>
            <person name="Geurts R."/>
        </authorList>
    </citation>
    <scope>NUCLEOTIDE SEQUENCE [LARGE SCALE GENOMIC DNA]</scope>
    <source>
        <strain evidence="2">cv. RG33-2</strain>
    </source>
</reference>
<accession>A0A2P5EMZ5</accession>
<organism evidence="1 2">
    <name type="scientific">Trema orientale</name>
    <name type="common">Charcoal tree</name>
    <name type="synonym">Celtis orientalis</name>
    <dbReference type="NCBI Taxonomy" id="63057"/>
    <lineage>
        <taxon>Eukaryota</taxon>
        <taxon>Viridiplantae</taxon>
        <taxon>Streptophyta</taxon>
        <taxon>Embryophyta</taxon>
        <taxon>Tracheophyta</taxon>
        <taxon>Spermatophyta</taxon>
        <taxon>Magnoliopsida</taxon>
        <taxon>eudicotyledons</taxon>
        <taxon>Gunneridae</taxon>
        <taxon>Pentapetalae</taxon>
        <taxon>rosids</taxon>
        <taxon>fabids</taxon>
        <taxon>Rosales</taxon>
        <taxon>Cannabaceae</taxon>
        <taxon>Trema</taxon>
    </lineage>
</organism>
<evidence type="ECO:0000313" key="2">
    <source>
        <dbReference type="Proteomes" id="UP000237000"/>
    </source>
</evidence>
<name>A0A2P5EMZ5_TREOI</name>
<sequence>MAELEVIRNIIGVTATGEYWWHCFSRNDDVKPNTFGARLSDVGLRL</sequence>
<keyword evidence="2" id="KW-1185">Reference proteome</keyword>
<protein>
    <submittedName>
        <fullName evidence="1">Uncharacterized protein</fullName>
    </submittedName>
</protein>
<dbReference type="InParanoid" id="A0A2P5EMZ5"/>
<evidence type="ECO:0000313" key="1">
    <source>
        <dbReference type="EMBL" id="PON86927.1"/>
    </source>
</evidence>
<proteinExistence type="predicted"/>